<keyword evidence="2" id="KW-1185">Reference proteome</keyword>
<dbReference type="AlphaFoldDB" id="A0AAQ4E023"/>
<comment type="caution">
    <text evidence="1">The sequence shown here is derived from an EMBL/GenBank/DDBJ whole genome shotgun (WGS) entry which is preliminary data.</text>
</comment>
<proteinExistence type="predicted"/>
<accession>A0AAQ4E023</accession>
<protein>
    <submittedName>
        <fullName evidence="1">Uncharacterized protein</fullName>
    </submittedName>
</protein>
<organism evidence="1 2">
    <name type="scientific">Amblyomma americanum</name>
    <name type="common">Lone star tick</name>
    <dbReference type="NCBI Taxonomy" id="6943"/>
    <lineage>
        <taxon>Eukaryota</taxon>
        <taxon>Metazoa</taxon>
        <taxon>Ecdysozoa</taxon>
        <taxon>Arthropoda</taxon>
        <taxon>Chelicerata</taxon>
        <taxon>Arachnida</taxon>
        <taxon>Acari</taxon>
        <taxon>Parasitiformes</taxon>
        <taxon>Ixodida</taxon>
        <taxon>Ixodoidea</taxon>
        <taxon>Ixodidae</taxon>
        <taxon>Amblyomminae</taxon>
        <taxon>Amblyomma</taxon>
    </lineage>
</organism>
<reference evidence="1 2" key="1">
    <citation type="journal article" date="2023" name="Arcadia Sci">
        <title>De novo assembly of a long-read Amblyomma americanum tick genome.</title>
        <authorList>
            <person name="Chou S."/>
            <person name="Poskanzer K.E."/>
            <person name="Rollins M."/>
            <person name="Thuy-Boun P.S."/>
        </authorList>
    </citation>
    <scope>NUCLEOTIDE SEQUENCE [LARGE SCALE GENOMIC DNA]</scope>
    <source>
        <strain evidence="1">F_SG_1</strain>
        <tissue evidence="1">Salivary glands</tissue>
    </source>
</reference>
<evidence type="ECO:0000313" key="1">
    <source>
        <dbReference type="EMBL" id="KAK8768063.1"/>
    </source>
</evidence>
<evidence type="ECO:0000313" key="2">
    <source>
        <dbReference type="Proteomes" id="UP001321473"/>
    </source>
</evidence>
<dbReference type="EMBL" id="JARKHS020024549">
    <property type="protein sequence ID" value="KAK8768063.1"/>
    <property type="molecule type" value="Genomic_DNA"/>
</dbReference>
<name>A0AAQ4E023_AMBAM</name>
<dbReference type="Proteomes" id="UP001321473">
    <property type="component" value="Unassembled WGS sequence"/>
</dbReference>
<gene>
    <name evidence="1" type="ORF">V5799_005153</name>
</gene>
<sequence>MQEVGRVSGVALACREYSPVSTAVPVVASKEWPTGQLAQRIRSQQQALSRQLGEMSLAATGESLDTLAAALRSCQVAHAQAAAVETSPAATGAQAFLHMAQTQLRCQRQCLSAWEAALRSVTQRSCSS</sequence>